<keyword evidence="5" id="KW-1133">Transmembrane helix</keyword>
<keyword evidence="3" id="KW-0808">Transferase</keyword>
<evidence type="ECO:0000313" key="9">
    <source>
        <dbReference type="EMBL" id="ONK70440.1"/>
    </source>
</evidence>
<dbReference type="PANTHER" id="PTHR15486:SF62">
    <property type="entry name" value="GLYCEROL-3-PHOSPHATE ACYLTRANSFERASE 2-RELATED"/>
    <property type="match status" value="1"/>
</dbReference>
<organism evidence="8 10">
    <name type="scientific">Asparagus officinalis</name>
    <name type="common">Garden asparagus</name>
    <dbReference type="NCBI Taxonomy" id="4686"/>
    <lineage>
        <taxon>Eukaryota</taxon>
        <taxon>Viridiplantae</taxon>
        <taxon>Streptophyta</taxon>
        <taxon>Embryophyta</taxon>
        <taxon>Tracheophyta</taxon>
        <taxon>Spermatophyta</taxon>
        <taxon>Magnoliopsida</taxon>
        <taxon>Liliopsida</taxon>
        <taxon>Asparagales</taxon>
        <taxon>Asparagaceae</taxon>
        <taxon>Asparagoideae</taxon>
        <taxon>Asparagus</taxon>
    </lineage>
</organism>
<dbReference type="EMBL" id="CM007385">
    <property type="protein sequence ID" value="ONK70440.1"/>
    <property type="molecule type" value="Genomic_DNA"/>
</dbReference>
<comment type="similarity">
    <text evidence="2">Belongs to the GPAT/DAPAT family.</text>
</comment>
<dbReference type="Gramene" id="ONK63183">
    <property type="protein sequence ID" value="ONK63183"/>
    <property type="gene ID" value="A4U43_C07F12260"/>
</dbReference>
<keyword evidence="6" id="KW-0472">Membrane</keyword>
<evidence type="ECO:0000259" key="7">
    <source>
        <dbReference type="Pfam" id="PF23270"/>
    </source>
</evidence>
<sequence>MASKALTKSLLSFYRFIRRRHKSHTHASHIKLHKYSCHDKLVTKTLVFDVEGGLLRSSSLFPYFMLVALEGGGLIRGFLLLLLYPLLCCLGEESAIRAMVLVSFCGLKKDKFRVGRSVLPKYLIEELGFEGFDTMRRGKKRVCVSRMPRVMVEGFLKEYLEVEVVAARELKVVGGFYTGFMEEEKKALGLEELLGEEEGVDADAFGFGCYPKSLHPYLFSVCKVC</sequence>
<gene>
    <name evidence="9" type="ORF">A4U43_C05F33750</name>
    <name evidence="8" type="ORF">A4U43_C07F12260</name>
</gene>
<dbReference type="PANTHER" id="PTHR15486">
    <property type="entry name" value="ANCIENT UBIQUITOUS PROTEIN"/>
    <property type="match status" value="1"/>
</dbReference>
<dbReference type="Proteomes" id="UP000243459">
    <property type="component" value="Chromosome 7"/>
</dbReference>
<dbReference type="GO" id="GO:0016020">
    <property type="term" value="C:membrane"/>
    <property type="evidence" value="ECO:0007669"/>
    <property type="project" value="UniProtKB-SubCell"/>
</dbReference>
<dbReference type="GO" id="GO:0016791">
    <property type="term" value="F:phosphatase activity"/>
    <property type="evidence" value="ECO:0007669"/>
    <property type="project" value="TreeGrafter"/>
</dbReference>
<dbReference type="Pfam" id="PF23270">
    <property type="entry name" value="HAD_RAM2_N"/>
    <property type="match status" value="1"/>
</dbReference>
<evidence type="ECO:0000256" key="2">
    <source>
        <dbReference type="ARBA" id="ARBA00007937"/>
    </source>
</evidence>
<reference evidence="8" key="1">
    <citation type="submission" date="2016-10" db="EMBL/GenBank/DDBJ databases">
        <title>The evolution of sex chromosomes in Asparagus.</title>
        <authorList>
            <person name="Leebens-Mack J."/>
            <person name="Bowers J."/>
            <person name="Harkess A."/>
            <person name="Ayyampalayam S."/>
        </authorList>
    </citation>
    <scope>NUCLEOTIDE SEQUENCE [LARGE SCALE GENOMIC DNA]</scope>
    <source>
        <tissue evidence="8">Spear</tissue>
    </source>
</reference>
<feature type="domain" description="Glycerol-3-phosphate acyltransferase RAM2/GPAT1-8 HAD-like" evidence="7">
    <location>
        <begin position="45"/>
        <end position="223"/>
    </location>
</feature>
<evidence type="ECO:0000256" key="5">
    <source>
        <dbReference type="ARBA" id="ARBA00022989"/>
    </source>
</evidence>
<dbReference type="AlphaFoldDB" id="A0A5P1EBN4"/>
<dbReference type="InterPro" id="IPR056462">
    <property type="entry name" value="HAD_RAM2/GPAT1-8"/>
</dbReference>
<evidence type="ECO:0000313" key="8">
    <source>
        <dbReference type="EMBL" id="ONK63183.1"/>
    </source>
</evidence>
<evidence type="ECO:0000256" key="3">
    <source>
        <dbReference type="ARBA" id="ARBA00022679"/>
    </source>
</evidence>
<dbReference type="GO" id="GO:0090447">
    <property type="term" value="F:glycerol-3-phosphate 2-O-acyltransferase activity"/>
    <property type="evidence" value="ECO:0007669"/>
    <property type="project" value="TreeGrafter"/>
</dbReference>
<evidence type="ECO:0000313" key="10">
    <source>
        <dbReference type="Proteomes" id="UP000243459"/>
    </source>
</evidence>
<dbReference type="Gramene" id="ONK70440">
    <property type="protein sequence ID" value="ONK70440"/>
    <property type="gene ID" value="A4U43_C05F33750"/>
</dbReference>
<protein>
    <recommendedName>
        <fullName evidence="7">Glycerol-3-phosphate acyltransferase RAM2/GPAT1-8 HAD-like domain-containing protein</fullName>
    </recommendedName>
</protein>
<comment type="subcellular location">
    <subcellularLocation>
        <location evidence="1">Membrane</location>
    </subcellularLocation>
</comment>
<evidence type="ECO:0000256" key="6">
    <source>
        <dbReference type="ARBA" id="ARBA00023136"/>
    </source>
</evidence>
<accession>A0A5P1EBN4</accession>
<name>A0A5P1EBN4_ASPOF</name>
<proteinExistence type="inferred from homology"/>
<keyword evidence="10" id="KW-1185">Reference proteome</keyword>
<keyword evidence="4" id="KW-0812">Transmembrane</keyword>
<dbReference type="Proteomes" id="UP000243459">
    <property type="component" value="Chromosome 5"/>
</dbReference>
<evidence type="ECO:0000256" key="1">
    <source>
        <dbReference type="ARBA" id="ARBA00004370"/>
    </source>
</evidence>
<evidence type="ECO:0000256" key="4">
    <source>
        <dbReference type="ARBA" id="ARBA00022692"/>
    </source>
</evidence>
<dbReference type="GO" id="GO:0010143">
    <property type="term" value="P:cutin biosynthetic process"/>
    <property type="evidence" value="ECO:0007669"/>
    <property type="project" value="TreeGrafter"/>
</dbReference>
<reference evidence="10" key="2">
    <citation type="journal article" date="2017" name="Nat. Commun.">
        <title>The asparagus genome sheds light on the origin and evolution of a young Y chromosome.</title>
        <authorList>
            <person name="Harkess A."/>
            <person name="Zhou J."/>
            <person name="Xu C."/>
            <person name="Bowers J.E."/>
            <person name="Van der Hulst R."/>
            <person name="Ayyampalayam S."/>
            <person name="Mercati F."/>
            <person name="Riccardi P."/>
            <person name="McKain M.R."/>
            <person name="Kakrana A."/>
            <person name="Tang H."/>
            <person name="Ray J."/>
            <person name="Groenendijk J."/>
            <person name="Arikit S."/>
            <person name="Mathioni S.M."/>
            <person name="Nakano M."/>
            <person name="Shan H."/>
            <person name="Telgmann-Rauber A."/>
            <person name="Kanno A."/>
            <person name="Yue Z."/>
            <person name="Chen H."/>
            <person name="Li W."/>
            <person name="Chen Y."/>
            <person name="Xu X."/>
            <person name="Zhang Y."/>
            <person name="Luo S."/>
            <person name="Chen H."/>
            <person name="Gao J."/>
            <person name="Mao Z."/>
            <person name="Pires J.C."/>
            <person name="Luo M."/>
            <person name="Kudrna D."/>
            <person name="Wing R.A."/>
            <person name="Meyers B.C."/>
            <person name="Yi K."/>
            <person name="Kong H."/>
            <person name="Lavrijsen P."/>
            <person name="Sunseri F."/>
            <person name="Falavigna A."/>
            <person name="Ye Y."/>
            <person name="Leebens-Mack J.H."/>
            <person name="Chen G."/>
        </authorList>
    </citation>
    <scope>NUCLEOTIDE SEQUENCE [LARGE SCALE GENOMIC DNA]</scope>
    <source>
        <strain evidence="10">cv. DH0086</strain>
    </source>
</reference>
<dbReference type="EMBL" id="CM007387">
    <property type="protein sequence ID" value="ONK63183.1"/>
    <property type="molecule type" value="Genomic_DNA"/>
</dbReference>